<evidence type="ECO:0000256" key="2">
    <source>
        <dbReference type="ARBA" id="ARBA00023157"/>
    </source>
</evidence>
<dbReference type="GO" id="GO:0005886">
    <property type="term" value="C:plasma membrane"/>
    <property type="evidence" value="ECO:0007669"/>
    <property type="project" value="TreeGrafter"/>
</dbReference>
<feature type="transmembrane region" description="Helical" evidence="4">
    <location>
        <begin position="314"/>
        <end position="337"/>
    </location>
</feature>
<organism evidence="7 8">
    <name type="scientific">Dinothrombium tinctorium</name>
    <dbReference type="NCBI Taxonomy" id="1965070"/>
    <lineage>
        <taxon>Eukaryota</taxon>
        <taxon>Metazoa</taxon>
        <taxon>Ecdysozoa</taxon>
        <taxon>Arthropoda</taxon>
        <taxon>Chelicerata</taxon>
        <taxon>Arachnida</taxon>
        <taxon>Acari</taxon>
        <taxon>Acariformes</taxon>
        <taxon>Trombidiformes</taxon>
        <taxon>Prostigmata</taxon>
        <taxon>Anystina</taxon>
        <taxon>Parasitengona</taxon>
        <taxon>Trombidioidea</taxon>
        <taxon>Trombidiidae</taxon>
        <taxon>Dinothrombium</taxon>
    </lineage>
</organism>
<feature type="domain" description="C-type lectin" evidence="6">
    <location>
        <begin position="656"/>
        <end position="770"/>
    </location>
</feature>
<dbReference type="GO" id="GO:0038023">
    <property type="term" value="F:signaling receptor activity"/>
    <property type="evidence" value="ECO:0007669"/>
    <property type="project" value="TreeGrafter"/>
</dbReference>
<keyword evidence="3" id="KW-0175">Coiled coil</keyword>
<keyword evidence="8" id="KW-1185">Reference proteome</keyword>
<dbReference type="PANTHER" id="PTHR46784">
    <property type="entry name" value="KILLER CELL LECTIN-LIKE RECEPTOR SUBFAMILY B MEMBER 1"/>
    <property type="match status" value="1"/>
</dbReference>
<feature type="transmembrane region" description="Helical" evidence="4">
    <location>
        <begin position="370"/>
        <end position="389"/>
    </location>
</feature>
<gene>
    <name evidence="7" type="ORF">B4U79_19004</name>
</gene>
<proteinExistence type="predicted"/>
<dbReference type="Proteomes" id="UP000285301">
    <property type="component" value="Unassembled WGS sequence"/>
</dbReference>
<dbReference type="PROSITE" id="PS50041">
    <property type="entry name" value="C_TYPE_LECTIN_2"/>
    <property type="match status" value="1"/>
</dbReference>
<comment type="caution">
    <text evidence="7">The sequence shown here is derived from an EMBL/GenBank/DDBJ whole genome shotgun (WGS) entry which is preliminary data.</text>
</comment>
<keyword evidence="2" id="KW-1015">Disulfide bond</keyword>
<feature type="coiled-coil region" evidence="3">
    <location>
        <begin position="853"/>
        <end position="880"/>
    </location>
</feature>
<dbReference type="OrthoDB" id="7773875at2759"/>
<accession>A0A3S3PXR8</accession>
<evidence type="ECO:0000256" key="5">
    <source>
        <dbReference type="SAM" id="SignalP"/>
    </source>
</evidence>
<dbReference type="GO" id="GO:0009986">
    <property type="term" value="C:cell surface"/>
    <property type="evidence" value="ECO:0007669"/>
    <property type="project" value="TreeGrafter"/>
</dbReference>
<dbReference type="SMART" id="SM00034">
    <property type="entry name" value="CLECT"/>
    <property type="match status" value="1"/>
</dbReference>
<sequence length="1131" mass="132300">MKLWEQLICAIFCCWQLETICNIYLQRKTTVEVCVDFLRNDQRPSITIALRSFEKNKNELIEELGQNPSKFFELAKHLKNLPRCNLQKLVDESCAQNECDLTPRIRVSNNFVYFTCFESDNVSNDITYEFISSALIPVISWKVLRKELKSNLQICLFIESPSQSSVSNSQCVLLPVQLYKVDLIYSVKEFQLLPKPYSSDCKDYSKSKIKSRRECIDKCLLNLTLKHCKRLPPLIALSAEDSQPLRRVNEHAKCYENLTTICYSRCKIDCVFRFYKIILKELGGSDQLRFNVLPSFNQLKTVFKLSPLLSKLDFFTYICSTLNFWLSISIFQTYLLLEEWSPRFYAKIMRTFQRRLFTYRDDHCRQKMKLCLRIACFTACLICACFQTIQLLKAYSDSDTIVDISIKRNEYFSLPSITFQNYIFYNLNYSKFCNENSRYCINQTVLQRSQIAYELLLRRGHQFAKSFMNSYDLLSKCKLYFVGKRIRNCSELMQKRQSFEGVYLMWTLFAKNKKQSFRLEEDSDVLLEIEVDFPAVTRMILHENAFISFFNSPDLGLKYEMKKVKYVATYETISFALLPTPYSTRCKNYTSCNSRIECMNECILQESKSTCVVKLTSRKVCPQYLTRMNFIIPFFVLSFIHFDVISANCLAHWHQMSNKCYHLNSTLANVYENYKYCQRLNASMISLDSNEEFEFLASLLDSQSFYWLDGIQLAYKNQSFVWSIGEEFDYLEKISDKLQFFENFSCVSLAMSKSKIHKQTCKAKNRQLCQQNRNSKQVENFVYGPQYLVLVEKAMENSWSTILAKIFSLNNTVSELNNSISFEIVKLTQNASKLRHLFEYDLQEIKIISQNMIQNISNEIKTLKRKVETELDSIIALNENMKPILHILRENSDKIKNMSANFTEANNFISNTCRELQVRVNKAESKMKSKSEWINKSINHILANLTDHANTIEKLRKFVNKSIAENAKAIKSVERKSNSQYYRKFVHSKLVIVFTEIVFELTGRDYNVTVKLGSSFTPQYGKIQATVYNRTTKISFNFTSTYQKLQPGRSFSARVSLPLEIHNIRKTSVTWIRQPSPSPISSPKITINRIILVPTYIPNPRTRAANTKQLCPSWFSKSIRPFEQLVLEKRC</sequence>
<dbReference type="AlphaFoldDB" id="A0A3S3PXR8"/>
<feature type="signal peptide" evidence="5">
    <location>
        <begin position="1"/>
        <end position="19"/>
    </location>
</feature>
<feature type="chain" id="PRO_5018672205" description="C-type lectin domain-containing protein" evidence="5">
    <location>
        <begin position="20"/>
        <end position="1131"/>
    </location>
</feature>
<name>A0A3S3PXR8_9ACAR</name>
<evidence type="ECO:0000313" key="7">
    <source>
        <dbReference type="EMBL" id="RWS10112.1"/>
    </source>
</evidence>
<dbReference type="InterPro" id="IPR016187">
    <property type="entry name" value="CTDL_fold"/>
</dbReference>
<evidence type="ECO:0000313" key="8">
    <source>
        <dbReference type="Proteomes" id="UP000285301"/>
    </source>
</evidence>
<dbReference type="InterPro" id="IPR001304">
    <property type="entry name" value="C-type_lectin-like"/>
</dbReference>
<keyword evidence="1 4" id="KW-1133">Transmembrane helix</keyword>
<keyword evidence="5" id="KW-0732">Signal</keyword>
<evidence type="ECO:0000256" key="4">
    <source>
        <dbReference type="SAM" id="Phobius"/>
    </source>
</evidence>
<evidence type="ECO:0000256" key="3">
    <source>
        <dbReference type="SAM" id="Coils"/>
    </source>
</evidence>
<evidence type="ECO:0000256" key="1">
    <source>
        <dbReference type="ARBA" id="ARBA00022989"/>
    </source>
</evidence>
<keyword evidence="4" id="KW-0812">Transmembrane</keyword>
<protein>
    <recommendedName>
        <fullName evidence="6">C-type lectin domain-containing protein</fullName>
    </recommendedName>
</protein>
<dbReference type="EMBL" id="NCKU01002221">
    <property type="protein sequence ID" value="RWS10112.1"/>
    <property type="molecule type" value="Genomic_DNA"/>
</dbReference>
<dbReference type="SUPFAM" id="SSF56436">
    <property type="entry name" value="C-type lectin-like"/>
    <property type="match status" value="1"/>
</dbReference>
<reference evidence="7 8" key="1">
    <citation type="journal article" date="2018" name="Gigascience">
        <title>Genomes of trombidid mites reveal novel predicted allergens and laterally-transferred genes associated with secondary metabolism.</title>
        <authorList>
            <person name="Dong X."/>
            <person name="Chaisiri K."/>
            <person name="Xia D."/>
            <person name="Armstrong S.D."/>
            <person name="Fang Y."/>
            <person name="Donnelly M.J."/>
            <person name="Kadowaki T."/>
            <person name="McGarry J.W."/>
            <person name="Darby A.C."/>
            <person name="Makepeace B.L."/>
        </authorList>
    </citation>
    <scope>NUCLEOTIDE SEQUENCE [LARGE SCALE GENOMIC DNA]</scope>
    <source>
        <strain evidence="7">UoL-WK</strain>
    </source>
</reference>
<dbReference type="InterPro" id="IPR051527">
    <property type="entry name" value="KLR_subfamily_B"/>
</dbReference>
<dbReference type="Pfam" id="PF00059">
    <property type="entry name" value="Lectin_C"/>
    <property type="match status" value="1"/>
</dbReference>
<evidence type="ECO:0000259" key="6">
    <source>
        <dbReference type="PROSITE" id="PS50041"/>
    </source>
</evidence>
<dbReference type="InterPro" id="IPR016186">
    <property type="entry name" value="C-type_lectin-like/link_sf"/>
</dbReference>
<dbReference type="PANTHER" id="PTHR46784:SF1">
    <property type="entry name" value="KILLER CELL LECTIN-LIKE RECEPTOR SUBFAMILY B MEMBER 1"/>
    <property type="match status" value="1"/>
</dbReference>
<keyword evidence="4" id="KW-0472">Membrane</keyword>
<dbReference type="Gene3D" id="3.10.100.10">
    <property type="entry name" value="Mannose-Binding Protein A, subunit A"/>
    <property type="match status" value="1"/>
</dbReference>